<dbReference type="NCBIfam" id="TIGR00786">
    <property type="entry name" value="dctM"/>
    <property type="match status" value="1"/>
</dbReference>
<comment type="caution">
    <text evidence="9">The sequence shown here is derived from an EMBL/GenBank/DDBJ whole genome shotgun (WGS) entry which is preliminary data.</text>
</comment>
<dbReference type="Pfam" id="PF06808">
    <property type="entry name" value="DctM"/>
    <property type="match status" value="1"/>
</dbReference>
<evidence type="ECO:0000256" key="1">
    <source>
        <dbReference type="ARBA" id="ARBA00004429"/>
    </source>
</evidence>
<reference evidence="9 10" key="1">
    <citation type="submission" date="2019-08" db="EMBL/GenBank/DDBJ databases">
        <title>Bioinformatics analysis of the strain L3 and L5.</title>
        <authorList>
            <person name="Li X."/>
        </authorList>
    </citation>
    <scope>NUCLEOTIDE SEQUENCE [LARGE SCALE GENOMIC DNA]</scope>
    <source>
        <strain evidence="9 10">L5</strain>
    </source>
</reference>
<feature type="transmembrane region" description="Helical" evidence="7">
    <location>
        <begin position="357"/>
        <end position="379"/>
    </location>
</feature>
<feature type="transmembrane region" description="Helical" evidence="7">
    <location>
        <begin position="143"/>
        <end position="164"/>
    </location>
</feature>
<feature type="transmembrane region" description="Helical" evidence="7">
    <location>
        <begin position="270"/>
        <end position="291"/>
    </location>
</feature>
<keyword evidence="3 7" id="KW-0997">Cell inner membrane</keyword>
<keyword evidence="2" id="KW-1003">Cell membrane</keyword>
<dbReference type="AlphaFoldDB" id="A0A7V7FX20"/>
<feature type="domain" description="TRAP C4-dicarboxylate transport system permease DctM subunit" evidence="8">
    <location>
        <begin position="7"/>
        <end position="413"/>
    </location>
</feature>
<feature type="transmembrane region" description="Helical" evidence="7">
    <location>
        <begin position="46"/>
        <end position="68"/>
    </location>
</feature>
<dbReference type="GO" id="GO:0022857">
    <property type="term" value="F:transmembrane transporter activity"/>
    <property type="evidence" value="ECO:0007669"/>
    <property type="project" value="UniProtKB-UniRule"/>
</dbReference>
<evidence type="ECO:0000256" key="4">
    <source>
        <dbReference type="ARBA" id="ARBA00022692"/>
    </source>
</evidence>
<dbReference type="PANTHER" id="PTHR33362">
    <property type="entry name" value="SIALIC ACID TRAP TRANSPORTER PERMEASE PROTEIN SIAT-RELATED"/>
    <property type="match status" value="1"/>
</dbReference>
<protein>
    <recommendedName>
        <fullName evidence="7">TRAP transporter large permease protein</fullName>
    </recommendedName>
</protein>
<comment type="subunit">
    <text evidence="7">The complex comprises the extracytoplasmic solute receptor protein and the two transmembrane proteins.</text>
</comment>
<proteinExistence type="inferred from homology"/>
<comment type="subcellular location">
    <subcellularLocation>
        <location evidence="1 7">Cell inner membrane</location>
        <topology evidence="1 7">Multi-pass membrane protein</topology>
    </subcellularLocation>
</comment>
<evidence type="ECO:0000256" key="5">
    <source>
        <dbReference type="ARBA" id="ARBA00022989"/>
    </source>
</evidence>
<evidence type="ECO:0000256" key="7">
    <source>
        <dbReference type="RuleBase" id="RU369079"/>
    </source>
</evidence>
<dbReference type="Proteomes" id="UP000486760">
    <property type="component" value="Unassembled WGS sequence"/>
</dbReference>
<dbReference type="PIRSF" id="PIRSF006066">
    <property type="entry name" value="HI0050"/>
    <property type="match status" value="1"/>
</dbReference>
<evidence type="ECO:0000313" key="9">
    <source>
        <dbReference type="EMBL" id="KAA0010025.1"/>
    </source>
</evidence>
<keyword evidence="10" id="KW-1185">Reference proteome</keyword>
<comment type="caution">
    <text evidence="7">Lacks conserved residue(s) required for the propagation of feature annotation.</text>
</comment>
<name>A0A7V7FX20_9GAMM</name>
<comment type="similarity">
    <text evidence="7">Belongs to the TRAP transporter large permease family.</text>
</comment>
<dbReference type="InterPro" id="IPR010656">
    <property type="entry name" value="DctM"/>
</dbReference>
<keyword evidence="6 7" id="KW-0472">Membrane</keyword>
<dbReference type="PANTHER" id="PTHR33362:SF3">
    <property type="entry name" value="SIALIC ACID TRAP TRANSPORTER PERMEASE PROTEIN SIAT"/>
    <property type="match status" value="1"/>
</dbReference>
<evidence type="ECO:0000313" key="10">
    <source>
        <dbReference type="Proteomes" id="UP000486760"/>
    </source>
</evidence>
<dbReference type="EMBL" id="VTPY01000008">
    <property type="protein sequence ID" value="KAA0010025.1"/>
    <property type="molecule type" value="Genomic_DNA"/>
</dbReference>
<feature type="transmembrane region" description="Helical" evidence="7">
    <location>
        <begin position="170"/>
        <end position="192"/>
    </location>
</feature>
<sequence length="422" mass="44189">MALLLFLLLISLFIVGVPIAFSLGLASAVTVWHGDLMPMLVIAQQLIASVNSFPLMAIPFFILAGYLMQGGGISQRLVDFSNTLVGSMTGGLAMVAIVTSLFFAAISGSGAATTAAIGSILIPAMLTKGYPGSYAAANQAASGALGVIIPPSIPLILYGIAANVSVGDMFIAGILPGILVTLTLLVFAYFFAKANGLGGNEKSTWKEVFQAGRKAILAILMPVIILGGIYGGVFTPTEAAVIAVAYSFLVGFVIYREIKLASLVDIFKQAAVTTAVVLSIIGAAGLYGRILQRLRVPDMISQFVISAIDSPLLFIVLANLLLLFAGMFIEAAAAILIFVPILLPIAVSFGFDPVHFGIIMVVNLAMGMFTPPVGLNLFVASQITHIGIARLTWAVLPFVGIVMINLLIISLLPFLSTWLPSL</sequence>
<keyword evidence="4 7" id="KW-0812">Transmembrane</keyword>
<keyword evidence="5 7" id="KW-1133">Transmembrane helix</keyword>
<dbReference type="InterPro" id="IPR004681">
    <property type="entry name" value="TRAP_DctM"/>
</dbReference>
<feature type="transmembrane region" description="Helical" evidence="7">
    <location>
        <begin position="303"/>
        <end position="324"/>
    </location>
</feature>
<evidence type="ECO:0000259" key="8">
    <source>
        <dbReference type="Pfam" id="PF06808"/>
    </source>
</evidence>
<comment type="function">
    <text evidence="7">Part of the tripartite ATP-independent periplasmic (TRAP) transport system.</text>
</comment>
<feature type="transmembrane region" description="Helical" evidence="7">
    <location>
        <begin position="391"/>
        <end position="415"/>
    </location>
</feature>
<gene>
    <name evidence="9" type="ORF">F0A17_19265</name>
</gene>
<evidence type="ECO:0000256" key="6">
    <source>
        <dbReference type="ARBA" id="ARBA00023136"/>
    </source>
</evidence>
<dbReference type="GO" id="GO:0005886">
    <property type="term" value="C:plasma membrane"/>
    <property type="evidence" value="ECO:0007669"/>
    <property type="project" value="UniProtKB-SubCell"/>
</dbReference>
<dbReference type="RefSeq" id="WP_149329989.1">
    <property type="nucleotide sequence ID" value="NZ_VTPY01000008.1"/>
</dbReference>
<feature type="transmembrane region" description="Helical" evidence="7">
    <location>
        <begin position="239"/>
        <end position="258"/>
    </location>
</feature>
<keyword evidence="7" id="KW-0813">Transport</keyword>
<accession>A0A7V7FX20</accession>
<organism evidence="9 10">
    <name type="scientific">Billgrantia pellis</name>
    <dbReference type="NCBI Taxonomy" id="2606936"/>
    <lineage>
        <taxon>Bacteria</taxon>
        <taxon>Pseudomonadati</taxon>
        <taxon>Pseudomonadota</taxon>
        <taxon>Gammaproteobacteria</taxon>
        <taxon>Oceanospirillales</taxon>
        <taxon>Halomonadaceae</taxon>
        <taxon>Billgrantia</taxon>
    </lineage>
</organism>
<evidence type="ECO:0000256" key="2">
    <source>
        <dbReference type="ARBA" id="ARBA00022475"/>
    </source>
</evidence>
<evidence type="ECO:0000256" key="3">
    <source>
        <dbReference type="ARBA" id="ARBA00022519"/>
    </source>
</evidence>
<feature type="transmembrane region" description="Helical" evidence="7">
    <location>
        <begin position="215"/>
        <end position="233"/>
    </location>
</feature>
<feature type="transmembrane region" description="Helical" evidence="7">
    <location>
        <begin position="80"/>
        <end position="106"/>
    </location>
</feature>